<dbReference type="PROSITE" id="PS51384">
    <property type="entry name" value="FAD_FR"/>
    <property type="match status" value="1"/>
</dbReference>
<dbReference type="PANTHER" id="PTHR32361">
    <property type="entry name" value="FERRIC/CUPRIC REDUCTASE TRANSMEMBRANE COMPONENT"/>
    <property type="match status" value="1"/>
</dbReference>
<protein>
    <recommendedName>
        <fullName evidence="9">FAD-binding FR-type domain-containing protein</fullName>
    </recommendedName>
</protein>
<dbReference type="InterPro" id="IPR051410">
    <property type="entry name" value="Ferric/Cupric_Reductase"/>
</dbReference>
<evidence type="ECO:0000256" key="4">
    <source>
        <dbReference type="ARBA" id="ARBA00022989"/>
    </source>
</evidence>
<keyword evidence="11" id="KW-1185">Reference proteome</keyword>
<comment type="subcellular location">
    <subcellularLocation>
        <location evidence="1">Membrane</location>
        <topology evidence="1">Multi-pass membrane protein</topology>
    </subcellularLocation>
</comment>
<proteinExistence type="predicted"/>
<feature type="transmembrane region" description="Helical" evidence="8">
    <location>
        <begin position="116"/>
        <end position="139"/>
    </location>
</feature>
<comment type="caution">
    <text evidence="10">The sequence shown here is derived from an EMBL/GenBank/DDBJ whole genome shotgun (WGS) entry which is preliminary data.</text>
</comment>
<reference evidence="10" key="1">
    <citation type="submission" date="2020-11" db="EMBL/GenBank/DDBJ databases">
        <authorList>
            <consortium name="DOE Joint Genome Institute"/>
            <person name="Ahrendt S."/>
            <person name="Riley R."/>
            <person name="Andreopoulos W."/>
            <person name="Labutti K."/>
            <person name="Pangilinan J."/>
            <person name="Ruiz-Duenas F.J."/>
            <person name="Barrasa J.M."/>
            <person name="Sanchez-Garcia M."/>
            <person name="Camarero S."/>
            <person name="Miyauchi S."/>
            <person name="Serrano A."/>
            <person name="Linde D."/>
            <person name="Babiker R."/>
            <person name="Drula E."/>
            <person name="Ayuso-Fernandez I."/>
            <person name="Pacheco R."/>
            <person name="Padilla G."/>
            <person name="Ferreira P."/>
            <person name="Barriuso J."/>
            <person name="Kellner H."/>
            <person name="Castanera R."/>
            <person name="Alfaro M."/>
            <person name="Ramirez L."/>
            <person name="Pisabarro A.G."/>
            <person name="Kuo A."/>
            <person name="Tritt A."/>
            <person name="Lipzen A."/>
            <person name="He G."/>
            <person name="Yan M."/>
            <person name="Ng V."/>
            <person name="Cullen D."/>
            <person name="Martin F."/>
            <person name="Rosso M.-N."/>
            <person name="Henrissat B."/>
            <person name="Hibbett D."/>
            <person name="Martinez A.T."/>
            <person name="Grigoriev I.V."/>
        </authorList>
    </citation>
    <scope>NUCLEOTIDE SEQUENCE</scope>
    <source>
        <strain evidence="10">CBS 247.69</strain>
    </source>
</reference>
<dbReference type="SFLD" id="SFLDG01168">
    <property type="entry name" value="Ferric_reductase_subgroup_(FRE"/>
    <property type="match status" value="1"/>
</dbReference>
<feature type="non-terminal residue" evidence="10">
    <location>
        <position position="472"/>
    </location>
</feature>
<evidence type="ECO:0000256" key="1">
    <source>
        <dbReference type="ARBA" id="ARBA00004141"/>
    </source>
</evidence>
<evidence type="ECO:0000256" key="7">
    <source>
        <dbReference type="ARBA" id="ARBA00023180"/>
    </source>
</evidence>
<dbReference type="InterPro" id="IPR013130">
    <property type="entry name" value="Fe3_Rdtase_TM_dom"/>
</dbReference>
<accession>A0A9P6CCF9</accession>
<keyword evidence="4 8" id="KW-1133">Transmembrane helix</keyword>
<name>A0A9P6CCF9_9AGAR</name>
<evidence type="ECO:0000259" key="9">
    <source>
        <dbReference type="PROSITE" id="PS51384"/>
    </source>
</evidence>
<dbReference type="Gene3D" id="3.40.50.80">
    <property type="entry name" value="Nucleotide-binding domain of ferredoxin-NADP reductase (FNR) module"/>
    <property type="match status" value="1"/>
</dbReference>
<feature type="transmembrane region" description="Helical" evidence="8">
    <location>
        <begin position="256"/>
        <end position="276"/>
    </location>
</feature>
<dbReference type="SFLD" id="SFLDS00052">
    <property type="entry name" value="Ferric_Reductase_Domain"/>
    <property type="match status" value="1"/>
</dbReference>
<dbReference type="Proteomes" id="UP000807353">
    <property type="component" value="Unassembled WGS sequence"/>
</dbReference>
<evidence type="ECO:0000313" key="11">
    <source>
        <dbReference type="Proteomes" id="UP000807353"/>
    </source>
</evidence>
<evidence type="ECO:0000256" key="2">
    <source>
        <dbReference type="ARBA" id="ARBA00022448"/>
    </source>
</evidence>
<feature type="transmembrane region" description="Helical" evidence="8">
    <location>
        <begin position="51"/>
        <end position="72"/>
    </location>
</feature>
<feature type="domain" description="FAD-binding FR-type" evidence="9">
    <location>
        <begin position="313"/>
        <end position="445"/>
    </location>
</feature>
<dbReference type="InterPro" id="IPR017927">
    <property type="entry name" value="FAD-bd_FR_type"/>
</dbReference>
<keyword evidence="7" id="KW-0325">Glycoprotein</keyword>
<evidence type="ECO:0000313" key="10">
    <source>
        <dbReference type="EMBL" id="KAF9456039.1"/>
    </source>
</evidence>
<dbReference type="InterPro" id="IPR039261">
    <property type="entry name" value="FNR_nucleotide-bd"/>
</dbReference>
<keyword evidence="3 8" id="KW-0812">Transmembrane</keyword>
<dbReference type="GO" id="GO:0006826">
    <property type="term" value="P:iron ion transport"/>
    <property type="evidence" value="ECO:0007669"/>
    <property type="project" value="TreeGrafter"/>
</dbReference>
<keyword evidence="6 8" id="KW-0472">Membrane</keyword>
<keyword evidence="5" id="KW-0406">Ion transport</keyword>
<dbReference type="OrthoDB" id="4494341at2759"/>
<dbReference type="Pfam" id="PF01794">
    <property type="entry name" value="Ferric_reduct"/>
    <property type="match status" value="1"/>
</dbReference>
<evidence type="ECO:0000256" key="5">
    <source>
        <dbReference type="ARBA" id="ARBA00023065"/>
    </source>
</evidence>
<dbReference type="EMBL" id="MU150471">
    <property type="protein sequence ID" value="KAF9456039.1"/>
    <property type="molecule type" value="Genomic_DNA"/>
</dbReference>
<gene>
    <name evidence="10" type="ORF">BDZ94DRAFT_1276652</name>
</gene>
<evidence type="ECO:0000256" key="8">
    <source>
        <dbReference type="SAM" id="Phobius"/>
    </source>
</evidence>
<dbReference type="InterPro" id="IPR013112">
    <property type="entry name" value="FAD-bd_8"/>
</dbReference>
<dbReference type="GO" id="GO:0005886">
    <property type="term" value="C:plasma membrane"/>
    <property type="evidence" value="ECO:0007669"/>
    <property type="project" value="TreeGrafter"/>
</dbReference>
<evidence type="ECO:0000256" key="3">
    <source>
        <dbReference type="ARBA" id="ARBA00022692"/>
    </source>
</evidence>
<dbReference type="GO" id="GO:0015677">
    <property type="term" value="P:copper ion import"/>
    <property type="evidence" value="ECO:0007669"/>
    <property type="project" value="TreeGrafter"/>
</dbReference>
<dbReference type="CDD" id="cd06186">
    <property type="entry name" value="NOX_Duox_like_FAD_NADP"/>
    <property type="match status" value="1"/>
</dbReference>
<evidence type="ECO:0000256" key="6">
    <source>
        <dbReference type="ARBA" id="ARBA00023136"/>
    </source>
</evidence>
<dbReference type="PANTHER" id="PTHR32361:SF9">
    <property type="entry name" value="FERRIC REDUCTASE TRANSMEMBRANE COMPONENT 3-RELATED"/>
    <property type="match status" value="1"/>
</dbReference>
<dbReference type="AlphaFoldDB" id="A0A9P6CCF9"/>
<dbReference type="GO" id="GO:0006879">
    <property type="term" value="P:intracellular iron ion homeostasis"/>
    <property type="evidence" value="ECO:0007669"/>
    <property type="project" value="TreeGrafter"/>
</dbReference>
<sequence>MRDSSPNPPVTMASLTSSTLNSIFEDSSVAAQVPDPDRKIRVGQAVAYKDRLWYCIAAFIALVSICHWLSVLHKTLRNLPPRSSRSKVSFKRLPAALLDMFRALAFRQTISIGKSYTLNFAEVFLTSAYIVLLFTWSLVNSTNTKGMKFDPKYWANTAGNIAATQLPLMTALGMKNNIISFLTGVSFDKLNYLHRMTARIIVVLTWVHGAGRIKLGLVGEVAWTHPWIQCGVLASTSLSILSIMAIQPIRNRHYEVFLLTHFILCFIFLLASYFHTQVLLGLGYYVWPTFLIWGLDRLVRALRLVAFNFGYFKSKSAMELDAHVDILSPHFLRIVLYRPAHFHWAPGQSAYLTIPTVSGFPLEAHPFTMSTIDVPYIEDEKSSDAGEKGSETSTSPTPTTGAVVKKLVFLTRIRRGFTERLLHAARDNQQFKAFLDGPYSSPPLLKGYSTVILIAGGSGVAFTLPLLLDLVQ</sequence>
<keyword evidence="2" id="KW-0813">Transport</keyword>
<dbReference type="Pfam" id="PF08022">
    <property type="entry name" value="FAD_binding_8"/>
    <property type="match status" value="1"/>
</dbReference>
<dbReference type="GO" id="GO:0000293">
    <property type="term" value="F:ferric-chelate reductase activity"/>
    <property type="evidence" value="ECO:0007669"/>
    <property type="project" value="TreeGrafter"/>
</dbReference>
<organism evidence="10 11">
    <name type="scientific">Collybia nuda</name>
    <dbReference type="NCBI Taxonomy" id="64659"/>
    <lineage>
        <taxon>Eukaryota</taxon>
        <taxon>Fungi</taxon>
        <taxon>Dikarya</taxon>
        <taxon>Basidiomycota</taxon>
        <taxon>Agaricomycotina</taxon>
        <taxon>Agaricomycetes</taxon>
        <taxon>Agaricomycetidae</taxon>
        <taxon>Agaricales</taxon>
        <taxon>Tricholomatineae</taxon>
        <taxon>Clitocybaceae</taxon>
        <taxon>Collybia</taxon>
    </lineage>
</organism>